<dbReference type="InterPro" id="IPR000836">
    <property type="entry name" value="PRTase_dom"/>
</dbReference>
<keyword evidence="8" id="KW-0328">Glycosyltransferase</keyword>
<evidence type="ECO:0000256" key="1">
    <source>
        <dbReference type="ARBA" id="ARBA00004861"/>
    </source>
</evidence>
<dbReference type="SUPFAM" id="SSF53271">
    <property type="entry name" value="PRTase-like"/>
    <property type="match status" value="1"/>
</dbReference>
<dbReference type="GO" id="GO:0004588">
    <property type="term" value="F:orotate phosphoribosyltransferase activity"/>
    <property type="evidence" value="ECO:0007669"/>
    <property type="project" value="UniProtKB-EC"/>
</dbReference>
<evidence type="ECO:0000256" key="13">
    <source>
        <dbReference type="ARBA" id="ARBA00023268"/>
    </source>
</evidence>
<reference evidence="15" key="1">
    <citation type="submission" date="2025-08" db="UniProtKB">
        <authorList>
            <consortium name="RefSeq"/>
        </authorList>
    </citation>
    <scope>IDENTIFICATION</scope>
    <source>
        <tissue evidence="15">Thorax and Abdomen</tissue>
    </source>
</reference>
<evidence type="ECO:0000256" key="7">
    <source>
        <dbReference type="ARBA" id="ARBA00015047"/>
    </source>
</evidence>
<evidence type="ECO:0000256" key="9">
    <source>
        <dbReference type="ARBA" id="ARBA00022679"/>
    </source>
</evidence>
<dbReference type="GeneID" id="107220841"/>
<dbReference type="RefSeq" id="XP_015515090.1">
    <property type="nucleotide sequence ID" value="XM_015659604.2"/>
</dbReference>
<evidence type="ECO:0000256" key="4">
    <source>
        <dbReference type="ARBA" id="ARBA00009769"/>
    </source>
</evidence>
<comment type="similarity">
    <text evidence="4">In the C-terminal section; belongs to the OMP decarboxylase family.</text>
</comment>
<evidence type="ECO:0000256" key="8">
    <source>
        <dbReference type="ARBA" id="ARBA00022676"/>
    </source>
</evidence>
<comment type="pathway">
    <text evidence="2">Pyrimidine metabolism; UMP biosynthesis via de novo pathway; UMP from orotate: step 1/2.</text>
</comment>
<keyword evidence="14" id="KW-1185">Reference proteome</keyword>
<dbReference type="NCBIfam" id="TIGR00336">
    <property type="entry name" value="pyrE"/>
    <property type="match status" value="1"/>
</dbReference>
<dbReference type="GO" id="GO:0044205">
    <property type="term" value="P:'de novo' UMP biosynthetic process"/>
    <property type="evidence" value="ECO:0007669"/>
    <property type="project" value="UniProtKB-UniPathway"/>
</dbReference>
<keyword evidence="12" id="KW-0456">Lyase</keyword>
<keyword evidence="9" id="KW-0808">Transferase</keyword>
<dbReference type="InterPro" id="IPR023031">
    <property type="entry name" value="OPRT"/>
</dbReference>
<proteinExistence type="inferred from homology"/>
<dbReference type="PANTHER" id="PTHR19278">
    <property type="entry name" value="OROTATE PHOSPHORIBOSYLTRANSFERASE"/>
    <property type="match status" value="1"/>
</dbReference>
<evidence type="ECO:0000256" key="11">
    <source>
        <dbReference type="ARBA" id="ARBA00022975"/>
    </source>
</evidence>
<keyword evidence="10" id="KW-0210">Decarboxylase</keyword>
<dbReference type="OrthoDB" id="10263753at2759"/>
<dbReference type="NCBIfam" id="NF010382">
    <property type="entry name" value="PRK13809.1"/>
    <property type="match status" value="1"/>
</dbReference>
<evidence type="ECO:0000256" key="10">
    <source>
        <dbReference type="ARBA" id="ARBA00022793"/>
    </source>
</evidence>
<comment type="similarity">
    <text evidence="3">In the N-terminal section; belongs to the purine/pyrimidine phosphoribosyltransferase family.</text>
</comment>
<dbReference type="GO" id="GO:0019856">
    <property type="term" value="P:pyrimidine nucleobase biosynthetic process"/>
    <property type="evidence" value="ECO:0007669"/>
    <property type="project" value="TreeGrafter"/>
</dbReference>
<accession>A0A6J0BK99</accession>
<evidence type="ECO:0000256" key="6">
    <source>
        <dbReference type="ARBA" id="ARBA00012321"/>
    </source>
</evidence>
<keyword evidence="13" id="KW-0511">Multifunctional enzyme</keyword>
<keyword evidence="11" id="KW-0665">Pyrimidine biosynthesis</keyword>
<organism evidence="15">
    <name type="scientific">Neodiprion lecontei</name>
    <name type="common">Redheaded pine sawfly</name>
    <dbReference type="NCBI Taxonomy" id="441921"/>
    <lineage>
        <taxon>Eukaryota</taxon>
        <taxon>Metazoa</taxon>
        <taxon>Ecdysozoa</taxon>
        <taxon>Arthropoda</taxon>
        <taxon>Hexapoda</taxon>
        <taxon>Insecta</taxon>
        <taxon>Pterygota</taxon>
        <taxon>Neoptera</taxon>
        <taxon>Endopterygota</taxon>
        <taxon>Hymenoptera</taxon>
        <taxon>Tenthredinoidea</taxon>
        <taxon>Diprionidae</taxon>
        <taxon>Diprioninae</taxon>
        <taxon>Neodiprion</taxon>
    </lineage>
</organism>
<evidence type="ECO:0000256" key="3">
    <source>
        <dbReference type="ARBA" id="ARBA00006221"/>
    </source>
</evidence>
<dbReference type="AlphaFoldDB" id="A0A6J0BK99"/>
<protein>
    <recommendedName>
        <fullName evidence="7">Uridine 5'-monophosphate synthase</fullName>
        <ecNumber evidence="5">2.4.2.10</ecNumber>
        <ecNumber evidence="6">4.1.1.23</ecNumber>
    </recommendedName>
</protein>
<evidence type="ECO:0000256" key="12">
    <source>
        <dbReference type="ARBA" id="ARBA00023239"/>
    </source>
</evidence>
<evidence type="ECO:0000313" key="14">
    <source>
        <dbReference type="Proteomes" id="UP000829291"/>
    </source>
</evidence>
<dbReference type="KEGG" id="nlo:107220841"/>
<dbReference type="EC" id="2.4.2.10" evidence="5"/>
<name>A0A6J0BK99_NEOLC</name>
<dbReference type="InParanoid" id="A0A6J0BK99"/>
<dbReference type="Proteomes" id="UP000829291">
    <property type="component" value="Chromosome 7"/>
</dbReference>
<dbReference type="PANTHER" id="PTHR19278:SF9">
    <property type="entry name" value="URIDINE 5'-MONOPHOSPHATE SYNTHASE"/>
    <property type="match status" value="1"/>
</dbReference>
<dbReference type="HAMAP" id="MF_01208">
    <property type="entry name" value="PyrE"/>
    <property type="match status" value="1"/>
</dbReference>
<dbReference type="InterPro" id="IPR029057">
    <property type="entry name" value="PRTase-like"/>
</dbReference>
<dbReference type="InterPro" id="IPR004467">
    <property type="entry name" value="Or_phspho_trans_dom"/>
</dbReference>
<gene>
    <name evidence="15" type="primary">LOC107220841</name>
</gene>
<comment type="pathway">
    <text evidence="1">Pyrimidine metabolism; UMP biosynthesis via de novo pathway; UMP from orotate: step 2/2.</text>
</comment>
<dbReference type="GO" id="GO:0004590">
    <property type="term" value="F:orotidine-5'-phosphate decarboxylase activity"/>
    <property type="evidence" value="ECO:0007669"/>
    <property type="project" value="UniProtKB-EC"/>
</dbReference>
<dbReference type="Gene3D" id="3.40.50.2020">
    <property type="match status" value="1"/>
</dbReference>
<dbReference type="FunFam" id="3.40.50.2020:FF:000025">
    <property type="entry name" value="Uridine monophosphate synthetase"/>
    <property type="match status" value="1"/>
</dbReference>
<dbReference type="CDD" id="cd06223">
    <property type="entry name" value="PRTases_typeI"/>
    <property type="match status" value="1"/>
</dbReference>
<sequence length="208" mass="23315">MENLLEELAVKLFESEAVKFGTFIMKTGLQTPVYFDLRAVISRPQLMKSISSLLWTLVEQGKPISQVCGVPYTALPIATLISVEENIPMLIRRKESKPYGTKKLIEGQFKLEENCMIIEDVVTSGSSILETAKDLINEGLTVEEAIVILDRQQGGRENLKAKGIEMKSLYTLTSLMQHLLNAGKVTSDTFEEVKTYVEQNQVELNSKE</sequence>
<evidence type="ECO:0000256" key="2">
    <source>
        <dbReference type="ARBA" id="ARBA00004889"/>
    </source>
</evidence>
<dbReference type="EC" id="4.1.1.23" evidence="6"/>
<evidence type="ECO:0000313" key="15">
    <source>
        <dbReference type="RefSeq" id="XP_015515090.1"/>
    </source>
</evidence>
<evidence type="ECO:0000256" key="5">
    <source>
        <dbReference type="ARBA" id="ARBA00011971"/>
    </source>
</evidence>
<dbReference type="UniPathway" id="UPA00070">
    <property type="reaction ID" value="UER00119"/>
</dbReference>